<feature type="compositionally biased region" description="Pro residues" evidence="1">
    <location>
        <begin position="338"/>
        <end position="356"/>
    </location>
</feature>
<keyword evidence="2" id="KW-0812">Transmembrane</keyword>
<feature type="transmembrane region" description="Helical" evidence="2">
    <location>
        <begin position="90"/>
        <end position="111"/>
    </location>
</feature>
<protein>
    <submittedName>
        <fullName evidence="3">Uncharacterized protein</fullName>
    </submittedName>
</protein>
<feature type="transmembrane region" description="Helical" evidence="2">
    <location>
        <begin position="28"/>
        <end position="47"/>
    </location>
</feature>
<keyword evidence="2" id="KW-0472">Membrane</keyword>
<keyword evidence="4" id="KW-1185">Reference proteome</keyword>
<feature type="compositionally biased region" description="Low complexity" evidence="1">
    <location>
        <begin position="272"/>
        <end position="283"/>
    </location>
</feature>
<reference evidence="3 4" key="1">
    <citation type="journal article" date="2015" name="Genome Biol. Evol.">
        <title>Comparative Genomics of a Bacterivorous Green Alga Reveals Evolutionary Causalities and Consequences of Phago-Mixotrophic Mode of Nutrition.</title>
        <authorList>
            <person name="Burns J.A."/>
            <person name="Paasch A."/>
            <person name="Narechania A."/>
            <person name="Kim E."/>
        </authorList>
    </citation>
    <scope>NUCLEOTIDE SEQUENCE [LARGE SCALE GENOMIC DNA]</scope>
    <source>
        <strain evidence="3 4">PLY_AMNH</strain>
    </source>
</reference>
<dbReference type="Proteomes" id="UP001190700">
    <property type="component" value="Unassembled WGS sequence"/>
</dbReference>
<evidence type="ECO:0000256" key="2">
    <source>
        <dbReference type="SAM" id="Phobius"/>
    </source>
</evidence>
<name>A0AAE0BU71_9CHLO</name>
<feature type="region of interest" description="Disordered" evidence="1">
    <location>
        <begin position="212"/>
        <end position="363"/>
    </location>
</feature>
<dbReference type="EMBL" id="LGRX02033291">
    <property type="protein sequence ID" value="KAK3241857.1"/>
    <property type="molecule type" value="Genomic_DNA"/>
</dbReference>
<gene>
    <name evidence="3" type="ORF">CYMTET_48422</name>
</gene>
<keyword evidence="2" id="KW-1133">Transmembrane helix</keyword>
<accession>A0AAE0BU71</accession>
<feature type="non-terminal residue" evidence="3">
    <location>
        <position position="363"/>
    </location>
</feature>
<proteinExistence type="predicted"/>
<dbReference type="AlphaFoldDB" id="A0AAE0BU71"/>
<evidence type="ECO:0000256" key="1">
    <source>
        <dbReference type="SAM" id="MobiDB-lite"/>
    </source>
</evidence>
<sequence length="363" mass="40019">MNGTNTPLPSRSAEIPRPSLSGVAERDMSPVVVAVALLLVEGVCILVGKNAFTMMANVTLFAAYFVWPNIKGSGRRSSVGKPEGNGTNSLLFRGALLVCVVCLWHYMTLLLHVQNSAELAENSGKFFERSSNETGDLRRLNRAQIRQAVNTAKDSMRQELQNQQYRIWMLEKQLEKERESKIRRGKLQPWAVGNNDSKTVLSLHKSYLPHVKPIHHSKGSSDAEKPSTKTFKEFQRHKEKPRSQDSEESLEHGEDEVITDQDGWSHHAQRTSPAAAKRASPSPHVSPLTAMYASPSLPASLFAGCHDAPDEEVEEESAPPLPELPPPPHKAPRRRDPFAPPPSPPPPSPRPPPPPGAENVAQP</sequence>
<comment type="caution">
    <text evidence="3">The sequence shown here is derived from an EMBL/GenBank/DDBJ whole genome shotgun (WGS) entry which is preliminary data.</text>
</comment>
<feature type="compositionally biased region" description="Basic and acidic residues" evidence="1">
    <location>
        <begin position="219"/>
        <end position="252"/>
    </location>
</feature>
<evidence type="ECO:0000313" key="3">
    <source>
        <dbReference type="EMBL" id="KAK3241857.1"/>
    </source>
</evidence>
<evidence type="ECO:0000313" key="4">
    <source>
        <dbReference type="Proteomes" id="UP001190700"/>
    </source>
</evidence>
<feature type="compositionally biased region" description="Pro residues" evidence="1">
    <location>
        <begin position="319"/>
        <end position="329"/>
    </location>
</feature>
<organism evidence="3 4">
    <name type="scientific">Cymbomonas tetramitiformis</name>
    <dbReference type="NCBI Taxonomy" id="36881"/>
    <lineage>
        <taxon>Eukaryota</taxon>
        <taxon>Viridiplantae</taxon>
        <taxon>Chlorophyta</taxon>
        <taxon>Pyramimonadophyceae</taxon>
        <taxon>Pyramimonadales</taxon>
        <taxon>Pyramimonadaceae</taxon>
        <taxon>Cymbomonas</taxon>
    </lineage>
</organism>